<dbReference type="PROSITE" id="PS00018">
    <property type="entry name" value="EF_HAND_1"/>
    <property type="match status" value="1"/>
</dbReference>
<dbReference type="InterPro" id="IPR018247">
    <property type="entry name" value="EF_Hand_1_Ca_BS"/>
</dbReference>
<feature type="repeat" description="TPR" evidence="5">
    <location>
        <begin position="849"/>
        <end position="882"/>
    </location>
</feature>
<keyword evidence="1" id="KW-0479">Metal-binding</keyword>
<dbReference type="PROSITE" id="PS51677">
    <property type="entry name" value="NODB"/>
    <property type="match status" value="1"/>
</dbReference>
<dbReference type="Gene3D" id="3.40.50.1460">
    <property type="match status" value="1"/>
</dbReference>
<organism evidence="7 8">
    <name type="scientific">Xanthomonas arboricola pv. pruni str. MAFF 311562</name>
    <dbReference type="NCBI Taxonomy" id="1414836"/>
    <lineage>
        <taxon>Bacteria</taxon>
        <taxon>Pseudomonadati</taxon>
        <taxon>Pseudomonadota</taxon>
        <taxon>Gammaproteobacteria</taxon>
        <taxon>Lysobacterales</taxon>
        <taxon>Lysobacteraceae</taxon>
        <taxon>Xanthomonas</taxon>
    </lineage>
</organism>
<feature type="domain" description="NodB homology" evidence="6">
    <location>
        <begin position="286"/>
        <end position="476"/>
    </location>
</feature>
<dbReference type="InterPro" id="IPR011330">
    <property type="entry name" value="Glyco_hydro/deAcase_b/a-brl"/>
</dbReference>
<dbReference type="GO" id="GO:0016810">
    <property type="term" value="F:hydrolase activity, acting on carbon-nitrogen (but not peptide) bonds"/>
    <property type="evidence" value="ECO:0007669"/>
    <property type="project" value="InterPro"/>
</dbReference>
<dbReference type="SUPFAM" id="SSF88713">
    <property type="entry name" value="Glycoside hydrolase/deacetylase"/>
    <property type="match status" value="1"/>
</dbReference>
<evidence type="ECO:0000256" key="5">
    <source>
        <dbReference type="PROSITE-ProRule" id="PRU00339"/>
    </source>
</evidence>
<keyword evidence="4" id="KW-0119">Carbohydrate metabolism</keyword>
<reference evidence="7 8" key="1">
    <citation type="submission" date="2014-01" db="EMBL/GenBank/DDBJ databases">
        <title>Genome sequence and analysis of Xanthomonas arboricola pv. pruni.</title>
        <authorList>
            <person name="Fujikawa T."/>
            <person name="Nakazono-Nagaoka E."/>
        </authorList>
    </citation>
    <scope>NUCLEOTIDE SEQUENCE [LARGE SCALE GENOMIC DNA]</scope>
    <source>
        <strain evidence="8">MAFF 311562</strain>
    </source>
</reference>
<evidence type="ECO:0000256" key="3">
    <source>
        <dbReference type="ARBA" id="ARBA00022801"/>
    </source>
</evidence>
<dbReference type="Gene3D" id="3.20.20.370">
    <property type="entry name" value="Glycoside hydrolase/deacetylase"/>
    <property type="match status" value="1"/>
</dbReference>
<dbReference type="InterPro" id="IPR011600">
    <property type="entry name" value="Pept_C14_caspase"/>
</dbReference>
<dbReference type="PROSITE" id="PS50293">
    <property type="entry name" value="TPR_REGION"/>
    <property type="match status" value="1"/>
</dbReference>
<name>W4S4K5_9XANT</name>
<dbReference type="GO" id="GO:0005975">
    <property type="term" value="P:carbohydrate metabolic process"/>
    <property type="evidence" value="ECO:0007669"/>
    <property type="project" value="InterPro"/>
</dbReference>
<sequence>MHRARRKAGFLHVAAVAVCPVVFIAKDAVVMSSPLYRLWLCAACAGMLAMAGCGKQTAGEAASAASTAAPAAAGAPAETDNDDARALIAQLRDQLDRHRRIIVLLADADAQTPRDRATSSSVGQQLFHENLQQRERIAARFETVLTSNAARRFATIATVLDEIESAPDLYDADRLAFAEVLRDLHARIGRDSALPAVKLHQRIGEDLEALDEIERSYNKELTQIFSRFDRSRAIVPKREKWDDYVAHLRSLYTREKILRDHGVVEPYTFSARDSDSEIFGRDLPPKTAVLTFDDGPHKAYTEEIVAILKRYDVPGVFFEVGRNLGSLDAQGKPTLAPLSKISHALMEEGYAVGNHSLTHAQLSKTTGDALRSQVLDTDTLLRAVDDKRAPLFRFPYGARNAEGLQLLGEAGLKSIMWNIDSMDWADPVPESIVQRVLDQVNKEQRGIVLFHDIHDRAVKALPQILDRLIADGYQFAGWNGREFSVAHAPSAAAEATVTTGYANSWAIVIGIDNYAHWPKLEYAANDAQAIASTLTGPLGFPSSQVIVLKNGQATRNNILAAFHDRLGEGRAQTNDRVFVFFAGHGATRRLASGRDLGYIIPVDSDPQQLASDAIAMSDLQNIAESLQAKHVLFVMDACYSGLGLTRGGPTSGPYLRENARRIARQMLTAGGADQQVADSGPNGHSVFTWMLLQALAGKGDLNGDGLITGTELAAYVAPAVSAVSAQTPAFGSLPGSQGGEFVFQVPSGEEFLTAGTAQLSADAIALNGRVDAARPAATTNGAATPAAPVTVKTLQGGEARLVLPTAVKSSDRQRAQLANERGLQLYKEKRYAEAAEQFAEALKLRPDFALAANNLGFVYYRQERFAESARWLENTLKIDPSRAVAYLNLGDAYAKAGDRDKARKAYSTYLELQPQGSGAEQARTQLQSL</sequence>
<protein>
    <submittedName>
        <fullName evidence="7">Polysaccharide deacetylase</fullName>
    </submittedName>
</protein>
<dbReference type="AlphaFoldDB" id="W4S4K5"/>
<dbReference type="Pfam" id="PF00656">
    <property type="entry name" value="Peptidase_C14"/>
    <property type="match status" value="1"/>
</dbReference>
<dbReference type="EMBL" id="BAVB01000277">
    <property type="protein sequence ID" value="GAE50869.1"/>
    <property type="molecule type" value="Genomic_DNA"/>
</dbReference>
<dbReference type="PANTHER" id="PTHR46471">
    <property type="entry name" value="CHITIN DEACETYLASE"/>
    <property type="match status" value="1"/>
</dbReference>
<comment type="caution">
    <text evidence="7">The sequence shown here is derived from an EMBL/GenBank/DDBJ whole genome shotgun (WGS) entry which is preliminary data.</text>
</comment>
<accession>W4S4K5</accession>
<dbReference type="GO" id="GO:0004197">
    <property type="term" value="F:cysteine-type endopeptidase activity"/>
    <property type="evidence" value="ECO:0007669"/>
    <property type="project" value="InterPro"/>
</dbReference>
<feature type="repeat" description="TPR" evidence="5">
    <location>
        <begin position="815"/>
        <end position="848"/>
    </location>
</feature>
<keyword evidence="3" id="KW-0378">Hydrolase</keyword>
<proteinExistence type="predicted"/>
<dbReference type="SUPFAM" id="SSF48452">
    <property type="entry name" value="TPR-like"/>
    <property type="match status" value="1"/>
</dbReference>
<dbReference type="InterPro" id="IPR011990">
    <property type="entry name" value="TPR-like_helical_dom_sf"/>
</dbReference>
<dbReference type="InterPro" id="IPR019734">
    <property type="entry name" value="TPR_rpt"/>
</dbReference>
<dbReference type="CDD" id="cd10917">
    <property type="entry name" value="CE4_NodB_like_6s_7s"/>
    <property type="match status" value="1"/>
</dbReference>
<dbReference type="InterPro" id="IPR002509">
    <property type="entry name" value="NODB_dom"/>
</dbReference>
<feature type="repeat" description="TPR" evidence="5">
    <location>
        <begin position="883"/>
        <end position="916"/>
    </location>
</feature>
<evidence type="ECO:0000256" key="2">
    <source>
        <dbReference type="ARBA" id="ARBA00022729"/>
    </source>
</evidence>
<dbReference type="SMART" id="SM00028">
    <property type="entry name" value="TPR"/>
    <property type="match status" value="3"/>
</dbReference>
<dbReference type="Gene3D" id="1.25.40.10">
    <property type="entry name" value="Tetratricopeptide repeat domain"/>
    <property type="match status" value="1"/>
</dbReference>
<evidence type="ECO:0000259" key="6">
    <source>
        <dbReference type="PROSITE" id="PS51677"/>
    </source>
</evidence>
<dbReference type="GO" id="GO:0006508">
    <property type="term" value="P:proteolysis"/>
    <property type="evidence" value="ECO:0007669"/>
    <property type="project" value="InterPro"/>
</dbReference>
<evidence type="ECO:0000256" key="4">
    <source>
        <dbReference type="ARBA" id="ARBA00023277"/>
    </source>
</evidence>
<keyword evidence="2" id="KW-0732">Signal</keyword>
<dbReference type="InterPro" id="IPR029030">
    <property type="entry name" value="Caspase-like_dom_sf"/>
</dbReference>
<dbReference type="GO" id="GO:0046872">
    <property type="term" value="F:metal ion binding"/>
    <property type="evidence" value="ECO:0007669"/>
    <property type="project" value="UniProtKB-KW"/>
</dbReference>
<keyword evidence="5" id="KW-0802">TPR repeat</keyword>
<evidence type="ECO:0000256" key="1">
    <source>
        <dbReference type="ARBA" id="ARBA00022723"/>
    </source>
</evidence>
<dbReference type="PANTHER" id="PTHR46471:SF2">
    <property type="entry name" value="CHITIN DEACETYLASE-RELATED"/>
    <property type="match status" value="1"/>
</dbReference>
<dbReference type="PROSITE" id="PS50005">
    <property type="entry name" value="TPR"/>
    <property type="match status" value="3"/>
</dbReference>
<dbReference type="Pfam" id="PF01522">
    <property type="entry name" value="Polysacc_deac_1"/>
    <property type="match status" value="1"/>
</dbReference>
<gene>
    <name evidence="7" type="ORF">XPU_2401</name>
</gene>
<dbReference type="Pfam" id="PF13424">
    <property type="entry name" value="TPR_12"/>
    <property type="match status" value="1"/>
</dbReference>
<dbReference type="SUPFAM" id="SSF52129">
    <property type="entry name" value="Caspase-like"/>
    <property type="match status" value="1"/>
</dbReference>
<evidence type="ECO:0000313" key="8">
    <source>
        <dbReference type="Proteomes" id="UP000019143"/>
    </source>
</evidence>
<evidence type="ECO:0000313" key="7">
    <source>
        <dbReference type="EMBL" id="GAE50869.1"/>
    </source>
</evidence>
<dbReference type="Proteomes" id="UP000019143">
    <property type="component" value="Unassembled WGS sequence"/>
</dbReference>